<name>A0ABN2LR32_9MICO</name>
<dbReference type="Proteomes" id="UP001500002">
    <property type="component" value="Unassembled WGS sequence"/>
</dbReference>
<evidence type="ECO:0000313" key="7">
    <source>
        <dbReference type="Proteomes" id="UP001500002"/>
    </source>
</evidence>
<gene>
    <name evidence="6" type="ORF">GCM10009749_00530</name>
</gene>
<keyword evidence="7" id="KW-1185">Reference proteome</keyword>
<dbReference type="InterPro" id="IPR003439">
    <property type="entry name" value="ABC_transporter-like_ATP-bd"/>
</dbReference>
<protein>
    <recommendedName>
        <fullName evidence="5">ABC transporter domain-containing protein</fullName>
    </recommendedName>
</protein>
<sequence>MTSHECTPPRLEGHGLVRRFRGGAGLRGVDLTVSAGEIHAIVGLNGAGKTTLMRVLLGMLRADEGEGRVNGVGLRDADAATWARVGQVVEQPLAYAELTARGNLEIAARLHGIEPGRVAGIVDHAIEEFDLGRYAPVRTSRLSLGNRQRVGLAAALQHGPSVIVLDEPTNALDPAGVILLRESLLRRAAAGAGILVSSHHLDEVARVADRITVINDGRAIGSLDPGGLDLERAFFDLVLTDDEARRSA</sequence>
<comment type="caution">
    <text evidence="6">The sequence shown here is derived from an EMBL/GenBank/DDBJ whole genome shotgun (WGS) entry which is preliminary data.</text>
</comment>
<dbReference type="Pfam" id="PF00005">
    <property type="entry name" value="ABC_tran"/>
    <property type="match status" value="1"/>
</dbReference>
<dbReference type="InterPro" id="IPR003593">
    <property type="entry name" value="AAA+_ATPase"/>
</dbReference>
<evidence type="ECO:0000256" key="2">
    <source>
        <dbReference type="ARBA" id="ARBA00022448"/>
    </source>
</evidence>
<evidence type="ECO:0000259" key="5">
    <source>
        <dbReference type="PROSITE" id="PS50893"/>
    </source>
</evidence>
<dbReference type="EMBL" id="BAAANJ010000001">
    <property type="protein sequence ID" value="GAA1796972.1"/>
    <property type="molecule type" value="Genomic_DNA"/>
</dbReference>
<dbReference type="RefSeq" id="WP_344292228.1">
    <property type="nucleotide sequence ID" value="NZ_BAAANJ010000001.1"/>
</dbReference>
<reference evidence="6 7" key="1">
    <citation type="journal article" date="2019" name="Int. J. Syst. Evol. Microbiol.">
        <title>The Global Catalogue of Microorganisms (GCM) 10K type strain sequencing project: providing services to taxonomists for standard genome sequencing and annotation.</title>
        <authorList>
            <consortium name="The Broad Institute Genomics Platform"/>
            <consortium name="The Broad Institute Genome Sequencing Center for Infectious Disease"/>
            <person name="Wu L."/>
            <person name="Ma J."/>
        </authorList>
    </citation>
    <scope>NUCLEOTIDE SEQUENCE [LARGE SCALE GENOMIC DNA]</scope>
    <source>
        <strain evidence="6 7">JCM 14322</strain>
    </source>
</reference>
<keyword evidence="2" id="KW-0813">Transport</keyword>
<comment type="similarity">
    <text evidence="1">Belongs to the ABC transporter superfamily.</text>
</comment>
<dbReference type="Gene3D" id="3.40.50.300">
    <property type="entry name" value="P-loop containing nucleotide triphosphate hydrolases"/>
    <property type="match status" value="1"/>
</dbReference>
<dbReference type="PANTHER" id="PTHR43335:SF4">
    <property type="entry name" value="ABC TRANSPORTER, ATP-BINDING PROTEIN"/>
    <property type="match status" value="1"/>
</dbReference>
<dbReference type="InterPro" id="IPR027417">
    <property type="entry name" value="P-loop_NTPase"/>
</dbReference>
<dbReference type="PROSITE" id="PS50893">
    <property type="entry name" value="ABC_TRANSPORTER_2"/>
    <property type="match status" value="1"/>
</dbReference>
<dbReference type="CDD" id="cd03230">
    <property type="entry name" value="ABC_DR_subfamily_A"/>
    <property type="match status" value="1"/>
</dbReference>
<evidence type="ECO:0000256" key="1">
    <source>
        <dbReference type="ARBA" id="ARBA00005417"/>
    </source>
</evidence>
<accession>A0ABN2LR32</accession>
<dbReference type="SMART" id="SM00382">
    <property type="entry name" value="AAA"/>
    <property type="match status" value="1"/>
</dbReference>
<organism evidence="6 7">
    <name type="scientific">Agromyces neolithicus</name>
    <dbReference type="NCBI Taxonomy" id="269420"/>
    <lineage>
        <taxon>Bacteria</taxon>
        <taxon>Bacillati</taxon>
        <taxon>Actinomycetota</taxon>
        <taxon>Actinomycetes</taxon>
        <taxon>Micrococcales</taxon>
        <taxon>Microbacteriaceae</taxon>
        <taxon>Agromyces</taxon>
    </lineage>
</organism>
<dbReference type="PANTHER" id="PTHR43335">
    <property type="entry name" value="ABC TRANSPORTER, ATP-BINDING PROTEIN"/>
    <property type="match status" value="1"/>
</dbReference>
<dbReference type="SUPFAM" id="SSF52540">
    <property type="entry name" value="P-loop containing nucleoside triphosphate hydrolases"/>
    <property type="match status" value="1"/>
</dbReference>
<dbReference type="PROSITE" id="PS00211">
    <property type="entry name" value="ABC_TRANSPORTER_1"/>
    <property type="match status" value="1"/>
</dbReference>
<keyword evidence="4" id="KW-0067">ATP-binding</keyword>
<dbReference type="InterPro" id="IPR017871">
    <property type="entry name" value="ABC_transporter-like_CS"/>
</dbReference>
<proteinExistence type="inferred from homology"/>
<evidence type="ECO:0000313" key="6">
    <source>
        <dbReference type="EMBL" id="GAA1796972.1"/>
    </source>
</evidence>
<feature type="domain" description="ABC transporter" evidence="5">
    <location>
        <begin position="11"/>
        <end position="241"/>
    </location>
</feature>
<keyword evidence="3" id="KW-0547">Nucleotide-binding</keyword>
<evidence type="ECO:0000256" key="3">
    <source>
        <dbReference type="ARBA" id="ARBA00022741"/>
    </source>
</evidence>
<evidence type="ECO:0000256" key="4">
    <source>
        <dbReference type="ARBA" id="ARBA00022840"/>
    </source>
</evidence>